<sequence length="380" mass="44305">MKRSRYTEEQIAFALKQAELGTPVPEVCRKMGVSDATFYNWRKKYGGLGPSELKRLKQLEEENQRLKKLVADLSLDKAMLQDVVGKKALRPPRKRQLVADLQKRYGVSERQACAVLQFSRASNRYQSVARDSSALSMRIREITLTRLHYGYRRVHVQLQREGWRDNHKRVYRLYRDQGLSLRLKRPKRNKAAKNRQPLQRATHPNHIWGMDFVSDALFDGRRLRLLTIIDLFTRECLGIVVGQSLKGHDVQEALTAIARFRGNPDVLKTDNGSEFAGKVMDRWAYERNIEIDFSRPGKPTDNATVESFNGRLRQECLNENWFLSLADAREKIEAWRTFYNQVRPHSALEWCTPSDYARKHAVSRRKQKQLEPDFSNSGWT</sequence>
<dbReference type="SUPFAM" id="SSF46689">
    <property type="entry name" value="Homeodomain-like"/>
    <property type="match status" value="1"/>
</dbReference>
<dbReference type="InterPro" id="IPR001584">
    <property type="entry name" value="Integrase_cat-core"/>
</dbReference>
<dbReference type="InterPro" id="IPR036397">
    <property type="entry name" value="RNaseH_sf"/>
</dbReference>
<name>A0A3D8GXH3_9GAMM</name>
<evidence type="ECO:0000313" key="3">
    <source>
        <dbReference type="EMBL" id="RDU39148.1"/>
    </source>
</evidence>
<dbReference type="NCBIfam" id="NF033516">
    <property type="entry name" value="transpos_IS3"/>
    <property type="match status" value="1"/>
</dbReference>
<dbReference type="InterPro" id="IPR012337">
    <property type="entry name" value="RNaseH-like_sf"/>
</dbReference>
<keyword evidence="4" id="KW-1185">Reference proteome</keyword>
<dbReference type="GO" id="GO:0015074">
    <property type="term" value="P:DNA integration"/>
    <property type="evidence" value="ECO:0007669"/>
    <property type="project" value="InterPro"/>
</dbReference>
<comment type="caution">
    <text evidence="3">The sequence shown here is derived from an EMBL/GenBank/DDBJ whole genome shotgun (WGS) entry which is preliminary data.</text>
</comment>
<dbReference type="Proteomes" id="UP000256431">
    <property type="component" value="Unassembled WGS sequence"/>
</dbReference>
<gene>
    <name evidence="3" type="ORF">DXI23_19910</name>
</gene>
<dbReference type="AlphaFoldDB" id="A0A3D8GXH3"/>
<dbReference type="PANTHER" id="PTHR47515">
    <property type="entry name" value="LOW CALCIUM RESPONSE LOCUS PROTEIN T"/>
    <property type="match status" value="1"/>
</dbReference>
<protein>
    <submittedName>
        <fullName evidence="3">IS3 family transposase</fullName>
    </submittedName>
</protein>
<dbReference type="RefSeq" id="WP_104272327.1">
    <property type="nucleotide sequence ID" value="NZ_PSSW01000017.1"/>
</dbReference>
<dbReference type="PROSITE" id="PS50994">
    <property type="entry name" value="INTEGRASE"/>
    <property type="match status" value="1"/>
</dbReference>
<dbReference type="Pfam" id="PF13276">
    <property type="entry name" value="HTH_21"/>
    <property type="match status" value="1"/>
</dbReference>
<dbReference type="Gene3D" id="3.30.420.10">
    <property type="entry name" value="Ribonuclease H-like superfamily/Ribonuclease H"/>
    <property type="match status" value="1"/>
</dbReference>
<comment type="similarity">
    <text evidence="1">Belongs to the transposase 8 family.</text>
</comment>
<evidence type="ECO:0000256" key="1">
    <source>
        <dbReference type="ARBA" id="ARBA00009964"/>
    </source>
</evidence>
<dbReference type="InterPro" id="IPR002514">
    <property type="entry name" value="Transposase_8"/>
</dbReference>
<dbReference type="SUPFAM" id="SSF53098">
    <property type="entry name" value="Ribonuclease H-like"/>
    <property type="match status" value="1"/>
</dbReference>
<dbReference type="InterPro" id="IPR025948">
    <property type="entry name" value="HTH-like_dom"/>
</dbReference>
<accession>A0A3D8GXH3</accession>
<feature type="domain" description="Integrase catalytic" evidence="2">
    <location>
        <begin position="200"/>
        <end position="361"/>
    </location>
</feature>
<dbReference type="GO" id="GO:0003677">
    <property type="term" value="F:DNA binding"/>
    <property type="evidence" value="ECO:0007669"/>
    <property type="project" value="InterPro"/>
</dbReference>
<dbReference type="GO" id="GO:0004803">
    <property type="term" value="F:transposase activity"/>
    <property type="evidence" value="ECO:0007669"/>
    <property type="project" value="InterPro"/>
</dbReference>
<evidence type="ECO:0000313" key="4">
    <source>
        <dbReference type="Proteomes" id="UP000256431"/>
    </source>
</evidence>
<dbReference type="GO" id="GO:0006313">
    <property type="term" value="P:DNA transposition"/>
    <property type="evidence" value="ECO:0007669"/>
    <property type="project" value="InterPro"/>
</dbReference>
<dbReference type="Pfam" id="PF13683">
    <property type="entry name" value="rve_3"/>
    <property type="match status" value="1"/>
</dbReference>
<dbReference type="Pfam" id="PF01527">
    <property type="entry name" value="HTH_Tnp_1"/>
    <property type="match status" value="1"/>
</dbReference>
<reference evidence="3 4" key="1">
    <citation type="submission" date="2018-08" db="EMBL/GenBank/DDBJ databases">
        <title>Genome sequence of Marinobacter flavimaris KCTC 12185.</title>
        <authorList>
            <person name="Chun J."/>
            <person name="Kim B.-Y."/>
            <person name="Choi S.-B."/>
            <person name="Kwak M.-J."/>
        </authorList>
    </citation>
    <scope>NUCLEOTIDE SEQUENCE [LARGE SCALE GENOMIC DNA]</scope>
    <source>
        <strain evidence="3 4">KCTC 12185</strain>
    </source>
</reference>
<organism evidence="3 4">
    <name type="scientific">Marinobacter flavimaris</name>
    <dbReference type="NCBI Taxonomy" id="262076"/>
    <lineage>
        <taxon>Bacteria</taxon>
        <taxon>Pseudomonadati</taxon>
        <taxon>Pseudomonadota</taxon>
        <taxon>Gammaproteobacteria</taxon>
        <taxon>Pseudomonadales</taxon>
        <taxon>Marinobacteraceae</taxon>
        <taxon>Marinobacter</taxon>
    </lineage>
</organism>
<proteinExistence type="inferred from homology"/>
<dbReference type="PANTHER" id="PTHR47515:SF1">
    <property type="entry name" value="BLR2054 PROTEIN"/>
    <property type="match status" value="1"/>
</dbReference>
<dbReference type="InterPro" id="IPR048020">
    <property type="entry name" value="Transpos_IS3"/>
</dbReference>
<evidence type="ECO:0000259" key="2">
    <source>
        <dbReference type="PROSITE" id="PS50994"/>
    </source>
</evidence>
<dbReference type="EMBL" id="QRDH01000016">
    <property type="protein sequence ID" value="RDU39148.1"/>
    <property type="molecule type" value="Genomic_DNA"/>
</dbReference>
<dbReference type="InterPro" id="IPR009057">
    <property type="entry name" value="Homeodomain-like_sf"/>
</dbReference>